<keyword evidence="9 14" id="KW-0012">Acyltransferase</keyword>
<dbReference type="PANTHER" id="PTHR34069:SF2">
    <property type="entry name" value="BETA-KETOACYL-[ACYL-CARRIER-PROTEIN] SYNTHASE III"/>
    <property type="match status" value="1"/>
</dbReference>
<comment type="subcellular location">
    <subcellularLocation>
        <location evidence="14">Cytoplasm</location>
    </subcellularLocation>
</comment>
<keyword evidence="6 14" id="KW-0276">Fatty acid metabolism</keyword>
<dbReference type="UniPathway" id="UPA00094"/>
<dbReference type="RefSeq" id="WP_094397978.1">
    <property type="nucleotide sequence ID" value="NZ_CP016893.1"/>
</dbReference>
<comment type="function">
    <text evidence="14">Catalyzes the condensation reaction of fatty acid synthesis by the addition to an acyl acceptor of two carbons from malonyl-ACP. Catalyzes the first condensation reaction which initiates fatty acid synthesis and may therefore play a role in governing the total rate of fatty acid production. Possesses both acetoacetyl-ACP synthase and acetyl transacylase activities. Its substrate specificity determines the biosynthesis of branched-chain and/or straight-chain of fatty acids.</text>
</comment>
<evidence type="ECO:0000256" key="1">
    <source>
        <dbReference type="ARBA" id="ARBA00005194"/>
    </source>
</evidence>
<organism evidence="17 18">
    <name type="scientific">Thermoanaerobacterium thermosaccharolyticum</name>
    <name type="common">Clostridium thermosaccharolyticum</name>
    <dbReference type="NCBI Taxonomy" id="1517"/>
    <lineage>
        <taxon>Bacteria</taxon>
        <taxon>Bacillati</taxon>
        <taxon>Bacillota</taxon>
        <taxon>Clostridia</taxon>
        <taxon>Thermoanaerobacterales</taxon>
        <taxon>Thermoanaerobacteraceae</taxon>
        <taxon>Thermoanaerobacterium</taxon>
    </lineage>
</organism>
<feature type="region of interest" description="ACP-binding" evidence="14">
    <location>
        <begin position="259"/>
        <end position="263"/>
    </location>
</feature>
<evidence type="ECO:0000256" key="2">
    <source>
        <dbReference type="ARBA" id="ARBA00008642"/>
    </source>
</evidence>
<evidence type="ECO:0000256" key="5">
    <source>
        <dbReference type="ARBA" id="ARBA00022679"/>
    </source>
</evidence>
<comment type="catalytic activity">
    <reaction evidence="13">
        <text>3-methylbutanoyl-CoA + malonyl-[ACP] + H(+) = 5-methyl-3-oxohexanoyl-[ACP] + CO2 + CoA</text>
        <dbReference type="Rhea" id="RHEA:42272"/>
        <dbReference type="Rhea" id="RHEA-COMP:9623"/>
        <dbReference type="Rhea" id="RHEA-COMP:9941"/>
        <dbReference type="ChEBI" id="CHEBI:15378"/>
        <dbReference type="ChEBI" id="CHEBI:16526"/>
        <dbReference type="ChEBI" id="CHEBI:57287"/>
        <dbReference type="ChEBI" id="CHEBI:57345"/>
        <dbReference type="ChEBI" id="CHEBI:78449"/>
        <dbReference type="ChEBI" id="CHEBI:78822"/>
        <dbReference type="EC" id="2.3.1.300"/>
    </reaction>
    <physiologicalReaction direction="left-to-right" evidence="13">
        <dbReference type="Rhea" id="RHEA:42273"/>
    </physiologicalReaction>
</comment>
<evidence type="ECO:0000256" key="11">
    <source>
        <dbReference type="ARBA" id="ARBA00052407"/>
    </source>
</evidence>
<reference evidence="17 18" key="1">
    <citation type="submission" date="2016-08" db="EMBL/GenBank/DDBJ databases">
        <title>A novel genetic cassette of butanologenic Thermoanaerobacterium thermosaccharolyticum that directly convert cellulose to butanol.</title>
        <authorList>
            <person name="Li T."/>
            <person name="He J."/>
        </authorList>
    </citation>
    <scope>NUCLEOTIDE SEQUENCE [LARGE SCALE GENOMIC DNA]</scope>
    <source>
        <strain evidence="17 18">TG57</strain>
    </source>
</reference>
<evidence type="ECO:0000256" key="9">
    <source>
        <dbReference type="ARBA" id="ARBA00023315"/>
    </source>
</evidence>
<keyword evidence="7 14" id="KW-0443">Lipid metabolism</keyword>
<feature type="domain" description="Beta-ketoacyl-[acyl-carrier-protein] synthase III C-terminal" evidence="15">
    <location>
        <begin position="242"/>
        <end position="331"/>
    </location>
</feature>
<keyword evidence="3 14" id="KW-0963">Cytoplasm</keyword>
<dbReference type="NCBIfam" id="NF006829">
    <property type="entry name" value="PRK09352.1"/>
    <property type="match status" value="1"/>
</dbReference>
<comment type="pathway">
    <text evidence="1 14">Lipid metabolism; fatty acid biosynthesis.</text>
</comment>
<feature type="domain" description="Beta-ketoacyl-[acyl-carrier-protein] synthase III N-terminal" evidence="16">
    <location>
        <begin position="112"/>
        <end position="190"/>
    </location>
</feature>
<evidence type="ECO:0000259" key="16">
    <source>
        <dbReference type="Pfam" id="PF08545"/>
    </source>
</evidence>
<dbReference type="InterPro" id="IPR004655">
    <property type="entry name" value="FabH"/>
</dbReference>
<dbReference type="EMBL" id="CP016893">
    <property type="protein sequence ID" value="AST58949.1"/>
    <property type="molecule type" value="Genomic_DNA"/>
</dbReference>
<feature type="active site" evidence="14">
    <location>
        <position position="258"/>
    </location>
</feature>
<dbReference type="GO" id="GO:0033818">
    <property type="term" value="F:beta-ketoacyl-acyl-carrier-protein synthase III activity"/>
    <property type="evidence" value="ECO:0007669"/>
    <property type="project" value="UniProtKB-UniRule"/>
</dbReference>
<dbReference type="GO" id="GO:0044550">
    <property type="term" value="P:secondary metabolite biosynthetic process"/>
    <property type="evidence" value="ECO:0007669"/>
    <property type="project" value="TreeGrafter"/>
</dbReference>
<comment type="catalytic activity">
    <reaction evidence="11">
        <text>(2S)-2-methylbutanoyl-CoA + malonyl-[ACP] + H(+) = (4S)-4-methyl-3-oxohexanoyl-[ACP] + CO2 + CoA</text>
        <dbReference type="Rhea" id="RHEA:42276"/>
        <dbReference type="Rhea" id="RHEA-COMP:9623"/>
        <dbReference type="Rhea" id="RHEA-COMP:17148"/>
        <dbReference type="ChEBI" id="CHEBI:15378"/>
        <dbReference type="ChEBI" id="CHEBI:16526"/>
        <dbReference type="ChEBI" id="CHEBI:57287"/>
        <dbReference type="ChEBI" id="CHEBI:78449"/>
        <dbReference type="ChEBI" id="CHEBI:88166"/>
        <dbReference type="ChEBI" id="CHEBI:167462"/>
        <dbReference type="EC" id="2.3.1.300"/>
    </reaction>
    <physiologicalReaction direction="left-to-right" evidence="11">
        <dbReference type="Rhea" id="RHEA:42277"/>
    </physiologicalReaction>
</comment>
<evidence type="ECO:0000313" key="18">
    <source>
        <dbReference type="Proteomes" id="UP000214975"/>
    </source>
</evidence>
<dbReference type="PANTHER" id="PTHR34069">
    <property type="entry name" value="3-OXOACYL-[ACYL-CARRIER-PROTEIN] SYNTHASE 3"/>
    <property type="match status" value="1"/>
</dbReference>
<keyword evidence="5 14" id="KW-0808">Transferase</keyword>
<dbReference type="EC" id="2.3.1.180" evidence="14"/>
<dbReference type="GO" id="GO:0006633">
    <property type="term" value="P:fatty acid biosynthetic process"/>
    <property type="evidence" value="ECO:0007669"/>
    <property type="project" value="UniProtKB-UniRule"/>
</dbReference>
<evidence type="ECO:0000256" key="12">
    <source>
        <dbReference type="ARBA" id="ARBA00052467"/>
    </source>
</evidence>
<evidence type="ECO:0000256" key="13">
    <source>
        <dbReference type="ARBA" id="ARBA00052985"/>
    </source>
</evidence>
<keyword evidence="14" id="KW-0511">Multifunctional enzyme</keyword>
<dbReference type="NCBIfam" id="TIGR00747">
    <property type="entry name" value="fabH"/>
    <property type="match status" value="1"/>
</dbReference>
<dbReference type="InterPro" id="IPR013747">
    <property type="entry name" value="ACP_syn_III_C"/>
</dbReference>
<evidence type="ECO:0000256" key="7">
    <source>
        <dbReference type="ARBA" id="ARBA00023098"/>
    </source>
</evidence>
<feature type="active site" evidence="14">
    <location>
        <position position="288"/>
    </location>
</feature>
<evidence type="ECO:0000256" key="8">
    <source>
        <dbReference type="ARBA" id="ARBA00023160"/>
    </source>
</evidence>
<evidence type="ECO:0000256" key="10">
    <source>
        <dbReference type="ARBA" id="ARBA00051096"/>
    </source>
</evidence>
<dbReference type="CDD" id="cd00830">
    <property type="entry name" value="KAS_III"/>
    <property type="match status" value="1"/>
</dbReference>
<dbReference type="HAMAP" id="MF_01815">
    <property type="entry name" value="FabH"/>
    <property type="match status" value="1"/>
</dbReference>
<keyword evidence="4 14" id="KW-0444">Lipid biosynthesis</keyword>
<comment type="catalytic activity">
    <reaction evidence="12">
        <text>2-methylpropanoyl-CoA + malonyl-[ACP] + H(+) = 4-methyl-3-oxopentanoyl-[ACP] + CO2 + CoA</text>
        <dbReference type="Rhea" id="RHEA:42268"/>
        <dbReference type="Rhea" id="RHEA-COMP:9623"/>
        <dbReference type="Rhea" id="RHEA-COMP:9940"/>
        <dbReference type="ChEBI" id="CHEBI:15378"/>
        <dbReference type="ChEBI" id="CHEBI:16526"/>
        <dbReference type="ChEBI" id="CHEBI:57287"/>
        <dbReference type="ChEBI" id="CHEBI:57338"/>
        <dbReference type="ChEBI" id="CHEBI:78449"/>
        <dbReference type="ChEBI" id="CHEBI:78820"/>
        <dbReference type="EC" id="2.3.1.300"/>
    </reaction>
    <physiologicalReaction direction="left-to-right" evidence="12">
        <dbReference type="Rhea" id="RHEA:42269"/>
    </physiologicalReaction>
</comment>
<evidence type="ECO:0000313" key="17">
    <source>
        <dbReference type="EMBL" id="AST58949.1"/>
    </source>
</evidence>
<dbReference type="Pfam" id="PF08541">
    <property type="entry name" value="ACP_syn_III_C"/>
    <property type="match status" value="1"/>
</dbReference>
<dbReference type="InterPro" id="IPR016039">
    <property type="entry name" value="Thiolase-like"/>
</dbReference>
<evidence type="ECO:0000256" key="14">
    <source>
        <dbReference type="HAMAP-Rule" id="MF_01815"/>
    </source>
</evidence>
<dbReference type="GO" id="GO:0004315">
    <property type="term" value="F:3-oxoacyl-[acyl-carrier-protein] synthase activity"/>
    <property type="evidence" value="ECO:0007669"/>
    <property type="project" value="InterPro"/>
</dbReference>
<dbReference type="Gene3D" id="3.40.47.10">
    <property type="match status" value="1"/>
</dbReference>
<dbReference type="InterPro" id="IPR013751">
    <property type="entry name" value="ACP_syn_III_N"/>
</dbReference>
<comment type="subunit">
    <text evidence="14">Homodimer.</text>
</comment>
<keyword evidence="8 14" id="KW-0275">Fatty acid biosynthesis</keyword>
<comment type="similarity">
    <text evidence="2 14">Belongs to the thiolase-like superfamily. FabH family.</text>
</comment>
<name>A0A223I2M4_THETR</name>
<dbReference type="Proteomes" id="UP000214975">
    <property type="component" value="Chromosome"/>
</dbReference>
<comment type="domain">
    <text evidence="14">The last Arg residue of the ACP-binding site is essential for the weak association between ACP/AcpP and FabH.</text>
</comment>
<comment type="catalytic activity">
    <reaction evidence="10">
        <text>malonyl-[ACP] + acetyl-CoA + H(+) = 3-oxobutanoyl-[ACP] + CO2 + CoA</text>
        <dbReference type="Rhea" id="RHEA:12080"/>
        <dbReference type="Rhea" id="RHEA-COMP:9623"/>
        <dbReference type="Rhea" id="RHEA-COMP:9625"/>
        <dbReference type="ChEBI" id="CHEBI:15378"/>
        <dbReference type="ChEBI" id="CHEBI:16526"/>
        <dbReference type="ChEBI" id="CHEBI:57287"/>
        <dbReference type="ChEBI" id="CHEBI:57288"/>
        <dbReference type="ChEBI" id="CHEBI:78449"/>
        <dbReference type="ChEBI" id="CHEBI:78450"/>
        <dbReference type="EC" id="2.3.1.180"/>
    </reaction>
    <physiologicalReaction direction="left-to-right" evidence="10">
        <dbReference type="Rhea" id="RHEA:12081"/>
    </physiologicalReaction>
</comment>
<dbReference type="AlphaFoldDB" id="A0A223I2M4"/>
<dbReference type="Pfam" id="PF08545">
    <property type="entry name" value="ACP_syn_III"/>
    <property type="match status" value="1"/>
</dbReference>
<evidence type="ECO:0000256" key="3">
    <source>
        <dbReference type="ARBA" id="ARBA00022490"/>
    </source>
</evidence>
<feature type="active site" evidence="14">
    <location>
        <position position="118"/>
    </location>
</feature>
<gene>
    <name evidence="14" type="primary">fabH</name>
    <name evidence="17" type="ORF">Thert_03194</name>
</gene>
<proteinExistence type="inferred from homology"/>
<evidence type="ECO:0000259" key="15">
    <source>
        <dbReference type="Pfam" id="PF08541"/>
    </source>
</evidence>
<dbReference type="SUPFAM" id="SSF53901">
    <property type="entry name" value="Thiolase-like"/>
    <property type="match status" value="1"/>
</dbReference>
<sequence length="333" mass="35932">MPQNNTFKAGILGTGSFLPENKLTNKDLERMVDTSDEWIVSRTGIKERRIAPPSMTTSYMATEAAKKAIEDAKITAQDIDLIIVATVVPDMNFPSTACLVQANIGAINAAAFDIEVGCSGFIYGLSIAKQFIENGTYKYVLVIAADILSKITNWEDRNTCVLFGDGAGAAVVGQVENGYGILDNFIGADGKGGMHLYMPAGGSRMPACEESVKNKLHTIHMNGQEVFKFAVNVMNTATIEVLNRCGLKPEDVDIFIPHQANIRIIDAAMKKLKLSKEKVFINLDKYGNMSAASVAVALDEALKAGKIKNGDIILMVAFGAGLTWGSTVIKWLE</sequence>
<evidence type="ECO:0000256" key="4">
    <source>
        <dbReference type="ARBA" id="ARBA00022516"/>
    </source>
</evidence>
<dbReference type="GO" id="GO:0005737">
    <property type="term" value="C:cytoplasm"/>
    <property type="evidence" value="ECO:0007669"/>
    <property type="project" value="UniProtKB-SubCell"/>
</dbReference>
<dbReference type="FunFam" id="3.40.47.10:FF:000004">
    <property type="entry name" value="3-oxoacyl-[acyl-carrier-protein] synthase 3"/>
    <property type="match status" value="1"/>
</dbReference>
<protein>
    <recommendedName>
        <fullName evidence="14">Beta-ketoacyl-[acyl-carrier-protein] synthase III</fullName>
        <shortName evidence="14">Beta-ketoacyl-ACP synthase III</shortName>
        <shortName evidence="14">KAS III</shortName>
        <ecNumber evidence="14">2.3.1.180</ecNumber>
    </recommendedName>
    <alternativeName>
        <fullName evidence="14">3-oxoacyl-[acyl-carrier-protein] synthase 3</fullName>
    </alternativeName>
    <alternativeName>
        <fullName evidence="14">3-oxoacyl-[acyl-carrier-protein] synthase III</fullName>
    </alternativeName>
</protein>
<evidence type="ECO:0000256" key="6">
    <source>
        <dbReference type="ARBA" id="ARBA00022832"/>
    </source>
</evidence>
<accession>A0A223I2M4</accession>